<feature type="region of interest" description="Disordered" evidence="1">
    <location>
        <begin position="37"/>
        <end position="65"/>
    </location>
</feature>
<reference evidence="3 4" key="1">
    <citation type="submission" date="2019-03" db="EMBL/GenBank/DDBJ databases">
        <title>First draft genome of Liparis tanakae, snailfish: a comprehensive survey of snailfish specific genes.</title>
        <authorList>
            <person name="Kim W."/>
            <person name="Song I."/>
            <person name="Jeong J.-H."/>
            <person name="Kim D."/>
            <person name="Kim S."/>
            <person name="Ryu S."/>
            <person name="Song J.Y."/>
            <person name="Lee S.K."/>
        </authorList>
    </citation>
    <scope>NUCLEOTIDE SEQUENCE [LARGE SCALE GENOMIC DNA]</scope>
    <source>
        <tissue evidence="3">Muscle</tissue>
    </source>
</reference>
<comment type="caution">
    <text evidence="3">The sequence shown here is derived from an EMBL/GenBank/DDBJ whole genome shotgun (WGS) entry which is preliminary data.</text>
</comment>
<protein>
    <recommendedName>
        <fullName evidence="5">Secreted protein</fullName>
    </recommendedName>
</protein>
<evidence type="ECO:0008006" key="5">
    <source>
        <dbReference type="Google" id="ProtNLM"/>
    </source>
</evidence>
<feature type="chain" id="PRO_5021296973" description="Secreted protein" evidence="2">
    <location>
        <begin position="23"/>
        <end position="92"/>
    </location>
</feature>
<keyword evidence="2" id="KW-0732">Signal</keyword>
<organism evidence="3 4">
    <name type="scientific">Liparis tanakae</name>
    <name type="common">Tanaka's snailfish</name>
    <dbReference type="NCBI Taxonomy" id="230148"/>
    <lineage>
        <taxon>Eukaryota</taxon>
        <taxon>Metazoa</taxon>
        <taxon>Chordata</taxon>
        <taxon>Craniata</taxon>
        <taxon>Vertebrata</taxon>
        <taxon>Euteleostomi</taxon>
        <taxon>Actinopterygii</taxon>
        <taxon>Neopterygii</taxon>
        <taxon>Teleostei</taxon>
        <taxon>Neoteleostei</taxon>
        <taxon>Acanthomorphata</taxon>
        <taxon>Eupercaria</taxon>
        <taxon>Perciformes</taxon>
        <taxon>Cottioidei</taxon>
        <taxon>Cottales</taxon>
        <taxon>Liparidae</taxon>
        <taxon>Liparis</taxon>
    </lineage>
</organism>
<sequence length="92" mass="9543">MVEAAAAAAAAVVLVLVAAAAANSFISPTFHVEAQRAKSTRGLPSRAELHTPSGKLPSSPAATSCEDRLLGGRREATAPLLWEHSRGHFDVL</sequence>
<dbReference type="Proteomes" id="UP000314294">
    <property type="component" value="Unassembled WGS sequence"/>
</dbReference>
<accession>A0A4Z2H3L5</accession>
<name>A0A4Z2H3L5_9TELE</name>
<evidence type="ECO:0000313" key="4">
    <source>
        <dbReference type="Proteomes" id="UP000314294"/>
    </source>
</evidence>
<keyword evidence="4" id="KW-1185">Reference proteome</keyword>
<evidence type="ECO:0000256" key="2">
    <source>
        <dbReference type="SAM" id="SignalP"/>
    </source>
</evidence>
<dbReference type="AlphaFoldDB" id="A0A4Z2H3L5"/>
<dbReference type="EMBL" id="SRLO01000333">
    <property type="protein sequence ID" value="TNN60428.1"/>
    <property type="molecule type" value="Genomic_DNA"/>
</dbReference>
<evidence type="ECO:0000313" key="3">
    <source>
        <dbReference type="EMBL" id="TNN60428.1"/>
    </source>
</evidence>
<gene>
    <name evidence="3" type="ORF">EYF80_029279</name>
</gene>
<proteinExistence type="predicted"/>
<feature type="signal peptide" evidence="2">
    <location>
        <begin position="1"/>
        <end position="22"/>
    </location>
</feature>
<evidence type="ECO:0000256" key="1">
    <source>
        <dbReference type="SAM" id="MobiDB-lite"/>
    </source>
</evidence>